<dbReference type="InterPro" id="IPR001245">
    <property type="entry name" value="Ser-Thr/Tyr_kinase_cat_dom"/>
</dbReference>
<reference evidence="14 15" key="1">
    <citation type="journal article" date="2016" name="Sci. Rep.">
        <title>The genome sequence of the outbreeding globe artichoke constructed de novo incorporating a phase-aware low-pass sequencing strategy of F1 progeny.</title>
        <authorList>
            <person name="Scaglione D."/>
            <person name="Reyes-Chin-Wo S."/>
            <person name="Acquadro A."/>
            <person name="Froenicke L."/>
            <person name="Portis E."/>
            <person name="Beitel C."/>
            <person name="Tirone M."/>
            <person name="Mauro R."/>
            <person name="Lo Monaco A."/>
            <person name="Mauromicale G."/>
            <person name="Faccioli P."/>
            <person name="Cattivelli L."/>
            <person name="Rieseberg L."/>
            <person name="Michelmore R."/>
            <person name="Lanteri S."/>
        </authorList>
    </citation>
    <scope>NUCLEOTIDE SEQUENCE [LARGE SCALE GENOMIC DNA]</scope>
    <source>
        <strain evidence="14">2C</strain>
    </source>
</reference>
<keyword evidence="4" id="KW-0732">Signal</keyword>
<evidence type="ECO:0000256" key="8">
    <source>
        <dbReference type="ARBA" id="ARBA00022840"/>
    </source>
</evidence>
<dbReference type="Proteomes" id="UP000243975">
    <property type="component" value="Unassembled WGS sequence"/>
</dbReference>
<dbReference type="EMBL" id="LEKV01002829">
    <property type="protein sequence ID" value="KVI01671.1"/>
    <property type="molecule type" value="Genomic_DNA"/>
</dbReference>
<dbReference type="PANTHER" id="PTHR45974:SF267">
    <property type="entry name" value="PROTEIN KINASE DOMAIN-CONTAINING PROTEIN"/>
    <property type="match status" value="1"/>
</dbReference>
<keyword evidence="8 11" id="KW-0067">ATP-binding</keyword>
<gene>
    <name evidence="14" type="ORF">Ccrd_020052</name>
</gene>
<evidence type="ECO:0000313" key="15">
    <source>
        <dbReference type="Proteomes" id="UP000243975"/>
    </source>
</evidence>
<dbReference type="SMR" id="A0A103Y368"/>
<feature type="domain" description="Protein kinase" evidence="13">
    <location>
        <begin position="170"/>
        <end position="243"/>
    </location>
</feature>
<evidence type="ECO:0000256" key="10">
    <source>
        <dbReference type="ARBA" id="ARBA00023180"/>
    </source>
</evidence>
<dbReference type="Gramene" id="KVI01671">
    <property type="protein sequence ID" value="KVI01671"/>
    <property type="gene ID" value="Ccrd_020052"/>
</dbReference>
<evidence type="ECO:0000256" key="2">
    <source>
        <dbReference type="ARBA" id="ARBA00022527"/>
    </source>
</evidence>
<sequence>MGYYEEDVPHVLAVDDNLINRNLVEKLLKSSSWRAINLLSLDHVSLSFNAVLCYLQTILNGLWVVLEDIDKALADVQSILLPLLEGASSFLTGHGEHKPSKSGVIIGSTVGGCVLVMLLVLGVIYTVHGKGLATQQSSPFALWDPTSGSGGVPELKGTTFEELKTYTSNVSQTNNIGAGGYGMVYRGSLQNGELIAIKRAQQGSSQGGLEFKTEIELLSRVHHKNVVGLIGFCFNKAEQMLVY</sequence>
<feature type="binding site" evidence="11">
    <location>
        <position position="198"/>
    </location>
    <ligand>
        <name>ATP</name>
        <dbReference type="ChEBI" id="CHEBI:30616"/>
    </ligand>
</feature>
<evidence type="ECO:0000256" key="9">
    <source>
        <dbReference type="ARBA" id="ARBA00023136"/>
    </source>
</evidence>
<comment type="subcellular location">
    <subcellularLocation>
        <location evidence="1">Membrane</location>
    </subcellularLocation>
</comment>
<name>A0A103Y368_CYNCS</name>
<keyword evidence="12" id="KW-0812">Transmembrane</keyword>
<proteinExistence type="predicted"/>
<organism evidence="14 15">
    <name type="scientific">Cynara cardunculus var. scolymus</name>
    <name type="common">Globe artichoke</name>
    <name type="synonym">Cynara scolymus</name>
    <dbReference type="NCBI Taxonomy" id="59895"/>
    <lineage>
        <taxon>Eukaryota</taxon>
        <taxon>Viridiplantae</taxon>
        <taxon>Streptophyta</taxon>
        <taxon>Embryophyta</taxon>
        <taxon>Tracheophyta</taxon>
        <taxon>Spermatophyta</taxon>
        <taxon>Magnoliopsida</taxon>
        <taxon>eudicotyledons</taxon>
        <taxon>Gunneridae</taxon>
        <taxon>Pentapetalae</taxon>
        <taxon>asterids</taxon>
        <taxon>campanulids</taxon>
        <taxon>Asterales</taxon>
        <taxon>Asteraceae</taxon>
        <taxon>Carduoideae</taxon>
        <taxon>Cardueae</taxon>
        <taxon>Carduinae</taxon>
        <taxon>Cynara</taxon>
    </lineage>
</organism>
<evidence type="ECO:0000256" key="5">
    <source>
        <dbReference type="ARBA" id="ARBA00022737"/>
    </source>
</evidence>
<dbReference type="PROSITE" id="PS00107">
    <property type="entry name" value="PROTEIN_KINASE_ATP"/>
    <property type="match status" value="1"/>
</dbReference>
<evidence type="ECO:0000256" key="7">
    <source>
        <dbReference type="ARBA" id="ARBA00022777"/>
    </source>
</evidence>
<dbReference type="GO" id="GO:0016020">
    <property type="term" value="C:membrane"/>
    <property type="evidence" value="ECO:0007669"/>
    <property type="project" value="UniProtKB-SubCell"/>
</dbReference>
<evidence type="ECO:0000256" key="3">
    <source>
        <dbReference type="ARBA" id="ARBA00022679"/>
    </source>
</evidence>
<feature type="transmembrane region" description="Helical" evidence="12">
    <location>
        <begin position="104"/>
        <end position="127"/>
    </location>
</feature>
<dbReference type="Pfam" id="PF07714">
    <property type="entry name" value="PK_Tyr_Ser-Thr"/>
    <property type="match status" value="1"/>
</dbReference>
<keyword evidence="2" id="KW-0723">Serine/threonine-protein kinase</keyword>
<evidence type="ECO:0000313" key="14">
    <source>
        <dbReference type="EMBL" id="KVI01671.1"/>
    </source>
</evidence>
<evidence type="ECO:0000256" key="1">
    <source>
        <dbReference type="ARBA" id="ARBA00004370"/>
    </source>
</evidence>
<dbReference type="InterPro" id="IPR000719">
    <property type="entry name" value="Prot_kinase_dom"/>
</dbReference>
<keyword evidence="7" id="KW-0418">Kinase</keyword>
<keyword evidence="9 12" id="KW-0472">Membrane</keyword>
<evidence type="ECO:0000256" key="12">
    <source>
        <dbReference type="SAM" id="Phobius"/>
    </source>
</evidence>
<dbReference type="GO" id="GO:0005524">
    <property type="term" value="F:ATP binding"/>
    <property type="evidence" value="ECO:0007669"/>
    <property type="project" value="UniProtKB-UniRule"/>
</dbReference>
<dbReference type="InterPro" id="IPR017441">
    <property type="entry name" value="Protein_kinase_ATP_BS"/>
</dbReference>
<accession>A0A103Y368</accession>
<evidence type="ECO:0000259" key="13">
    <source>
        <dbReference type="PROSITE" id="PS50011"/>
    </source>
</evidence>
<dbReference type="GO" id="GO:0004674">
    <property type="term" value="F:protein serine/threonine kinase activity"/>
    <property type="evidence" value="ECO:0007669"/>
    <property type="project" value="UniProtKB-KW"/>
</dbReference>
<keyword evidence="3" id="KW-0808">Transferase</keyword>
<evidence type="ECO:0000256" key="6">
    <source>
        <dbReference type="ARBA" id="ARBA00022741"/>
    </source>
</evidence>
<dbReference type="Gene3D" id="3.30.200.20">
    <property type="entry name" value="Phosphorylase Kinase, domain 1"/>
    <property type="match status" value="1"/>
</dbReference>
<keyword evidence="12" id="KW-1133">Transmembrane helix</keyword>
<keyword evidence="10" id="KW-0325">Glycoprotein</keyword>
<dbReference type="FunFam" id="3.30.200.20:FF:000039">
    <property type="entry name" value="receptor-like protein kinase FERONIA"/>
    <property type="match status" value="1"/>
</dbReference>
<evidence type="ECO:0000256" key="11">
    <source>
        <dbReference type="PROSITE-ProRule" id="PRU10141"/>
    </source>
</evidence>
<dbReference type="PROSITE" id="PS50011">
    <property type="entry name" value="PROTEIN_KINASE_DOM"/>
    <property type="match status" value="1"/>
</dbReference>
<evidence type="ECO:0000256" key="4">
    <source>
        <dbReference type="ARBA" id="ARBA00022729"/>
    </source>
</evidence>
<keyword evidence="15" id="KW-1185">Reference proteome</keyword>
<comment type="caution">
    <text evidence="14">The sequence shown here is derived from an EMBL/GenBank/DDBJ whole genome shotgun (WGS) entry which is preliminary data.</text>
</comment>
<dbReference type="SUPFAM" id="SSF56112">
    <property type="entry name" value="Protein kinase-like (PK-like)"/>
    <property type="match status" value="1"/>
</dbReference>
<keyword evidence="5" id="KW-0677">Repeat</keyword>
<feature type="transmembrane region" description="Helical" evidence="12">
    <location>
        <begin position="46"/>
        <end position="66"/>
    </location>
</feature>
<dbReference type="PANTHER" id="PTHR45974">
    <property type="entry name" value="RECEPTOR-LIKE PROTEIN 55"/>
    <property type="match status" value="1"/>
</dbReference>
<keyword evidence="6 11" id="KW-0547">Nucleotide-binding</keyword>
<dbReference type="AlphaFoldDB" id="A0A103Y368"/>
<protein>
    <submittedName>
        <fullName evidence="14">Concanavalin A-like lectin/glucanase, subgroup</fullName>
    </submittedName>
</protein>
<dbReference type="InterPro" id="IPR011009">
    <property type="entry name" value="Kinase-like_dom_sf"/>
</dbReference>